<dbReference type="OrthoDB" id="6631226at2759"/>
<keyword evidence="3" id="KW-1185">Reference proteome</keyword>
<gene>
    <name evidence="2" type="ORF">CINCED_3A008825</name>
</gene>
<dbReference type="EMBL" id="CABPRJ010000569">
    <property type="protein sequence ID" value="VVC31056.1"/>
    <property type="molecule type" value="Genomic_DNA"/>
</dbReference>
<feature type="region of interest" description="Disordered" evidence="1">
    <location>
        <begin position="398"/>
        <end position="458"/>
    </location>
</feature>
<evidence type="ECO:0000256" key="1">
    <source>
        <dbReference type="SAM" id="MobiDB-lite"/>
    </source>
</evidence>
<organism evidence="2 3">
    <name type="scientific">Cinara cedri</name>
    <dbReference type="NCBI Taxonomy" id="506608"/>
    <lineage>
        <taxon>Eukaryota</taxon>
        <taxon>Metazoa</taxon>
        <taxon>Ecdysozoa</taxon>
        <taxon>Arthropoda</taxon>
        <taxon>Hexapoda</taxon>
        <taxon>Insecta</taxon>
        <taxon>Pterygota</taxon>
        <taxon>Neoptera</taxon>
        <taxon>Paraneoptera</taxon>
        <taxon>Hemiptera</taxon>
        <taxon>Sternorrhyncha</taxon>
        <taxon>Aphidomorpha</taxon>
        <taxon>Aphidoidea</taxon>
        <taxon>Aphididae</taxon>
        <taxon>Lachninae</taxon>
        <taxon>Cinara</taxon>
    </lineage>
</organism>
<name>A0A5E4MHP3_9HEMI</name>
<accession>A0A5E4MHP3</accession>
<feature type="compositionally biased region" description="Polar residues" evidence="1">
    <location>
        <begin position="437"/>
        <end position="453"/>
    </location>
</feature>
<evidence type="ECO:0000313" key="3">
    <source>
        <dbReference type="Proteomes" id="UP000325440"/>
    </source>
</evidence>
<sequence length="688" mass="78394">MCETNQTMKPKLRPLAVNRNCLTRSEYTEMLSTPKGYTWKGRRNLKSIMKRCKKMPQNDRLRPKNSTHTMWQHFVQQFLQNSGDSLTTAMKTILEKILNSKINFSDQEWSNYPNTQIELCKFLRNLNPDCSSSKWKQDFLKTLSSLIFNYIVQVQCSNQLSKNRKLTRLILKKINNITQAHLLPNSTDDFLQEVQIFIANMLSPWFNKPLTDSCQYANNDLQIDTSEIKQKIGESKSKLNGSLNDEMKNAKKRKTIKKSKDNENKSNNSIDRLVGLKNMGVNGKPKNVKKKNQIEKNDGKSTRNEGQKIKKKIKTLHKNDNDLLSTNVNSTNTQYKQEITAVADLSKHNSIIAEINSRAVNDTQNETILPKEEKIEEQITDQRRNTDIITTSRDTLQDNLTDKSNNETANVSNVSNVSDANKESDEGVTAKSDFSSRKSIISNHSNTPSTETNGRTEYEKGNEVISSNIEEINISYNKDQQNTSAIITSRDLLNKSSINHDKLDQEMVIETNYSNQNSKIKTPTTESKEKEVDKNSVSLLISTNDAIKLLFVWLAIDTVLSEIKTCMSRIMGYRGDHAGATKSMCTESGKSRHGYEKVCYQKFAKNISKASETRNGVCSKCNKNPGIRYHLLKREDSNYSVHKTILPISENADPTLNANPTEMTKSLSLKSKKANKCNYVYYCQNKRT</sequence>
<proteinExistence type="predicted"/>
<feature type="region of interest" description="Disordered" evidence="1">
    <location>
        <begin position="234"/>
        <end position="308"/>
    </location>
</feature>
<evidence type="ECO:0000313" key="2">
    <source>
        <dbReference type="EMBL" id="VVC31056.1"/>
    </source>
</evidence>
<feature type="compositionally biased region" description="Basic and acidic residues" evidence="1">
    <location>
        <begin position="292"/>
        <end position="308"/>
    </location>
</feature>
<dbReference type="AlphaFoldDB" id="A0A5E4MHP3"/>
<dbReference type="Proteomes" id="UP000325440">
    <property type="component" value="Unassembled WGS sequence"/>
</dbReference>
<protein>
    <submittedName>
        <fullName evidence="2">Uncharacterized protein</fullName>
    </submittedName>
</protein>
<reference evidence="2 3" key="1">
    <citation type="submission" date="2019-08" db="EMBL/GenBank/DDBJ databases">
        <authorList>
            <person name="Alioto T."/>
            <person name="Alioto T."/>
            <person name="Gomez Garrido J."/>
        </authorList>
    </citation>
    <scope>NUCLEOTIDE SEQUENCE [LARGE SCALE GENOMIC DNA]</scope>
</reference>